<sequence length="421" mass="47912">MRQKFGLIIIIVLLFFEPGKTQNIIIPMDLNQTDHLKAYGVAYWTLEQGVDIEWLLNYRGGSFLAPASSPLERLCRLRGISYEIASASQTAAIIGEIERENMERILLEKAPEIAVYVPPNNQPWDDAVTLVLEYAEIPYDKVYDEEVLSGKLHQYDWVHLHHEDFTGQYGKFYAVYRGAKWYIDQQALHEEIAHSLGYSTVQEEKKAVARAIKEYVGRGGFLFAMCSATDSYDVALSAEGVDIAAAVFDGTPFDPDCQKKLDFSKTFVFENFTLITDPLVYEFSDIDTTPKTGRSPRGDMLDYFTLFEFSAKYDPVPTMLTQCHTSVVKGFMGQTTAYRKHLIKKEIVIMGEVEGTDEVKYLHGDYEKGTFTFYGGHDPEDYRHQVGDPPTQLELYPNSPGYRLILNNVLFPAARKKEQKT</sequence>
<comment type="caution">
    <text evidence="1">The sequence shown here is derived from an EMBL/GenBank/DDBJ whole genome shotgun (WGS) entry which is preliminary data.</text>
</comment>
<name>A0A532UR61_UNCL8</name>
<accession>A0A532UR61</accession>
<organism evidence="1 2">
    <name type="scientific">candidate division LCP-89 bacterium B3_LCP</name>
    <dbReference type="NCBI Taxonomy" id="2012998"/>
    <lineage>
        <taxon>Bacteria</taxon>
        <taxon>Pseudomonadati</taxon>
        <taxon>Bacteria division LCP-89</taxon>
    </lineage>
</organism>
<evidence type="ECO:0000313" key="2">
    <source>
        <dbReference type="Proteomes" id="UP000319619"/>
    </source>
</evidence>
<dbReference type="EMBL" id="NJBN01000013">
    <property type="protein sequence ID" value="TKJ37287.1"/>
    <property type="molecule type" value="Genomic_DNA"/>
</dbReference>
<proteinExistence type="predicted"/>
<dbReference type="AlphaFoldDB" id="A0A532UR61"/>
<gene>
    <name evidence="1" type="ORF">CEE37_14250</name>
</gene>
<evidence type="ECO:0000313" key="1">
    <source>
        <dbReference type="EMBL" id="TKJ37287.1"/>
    </source>
</evidence>
<reference evidence="1 2" key="1">
    <citation type="submission" date="2017-06" db="EMBL/GenBank/DDBJ databases">
        <title>Novel microbial phyla capable of carbon fixation and sulfur reduction in deep-sea sediments.</title>
        <authorList>
            <person name="Huang J."/>
            <person name="Baker B."/>
            <person name="Wang Y."/>
        </authorList>
    </citation>
    <scope>NUCLEOTIDE SEQUENCE [LARGE SCALE GENOMIC DNA]</scope>
    <source>
        <strain evidence="1">B3_LCP</strain>
    </source>
</reference>
<protein>
    <submittedName>
        <fullName evidence="1">Asparagine synthetase B</fullName>
    </submittedName>
</protein>
<dbReference type="Proteomes" id="UP000319619">
    <property type="component" value="Unassembled WGS sequence"/>
</dbReference>